<keyword evidence="2" id="KW-0131">Cell cycle</keyword>
<evidence type="ECO:0000313" key="3">
    <source>
        <dbReference type="Proteomes" id="UP000570361"/>
    </source>
</evidence>
<accession>A0A7W5FRQ7</accession>
<comment type="caution">
    <text evidence="2">The sequence shown here is derived from an EMBL/GenBank/DDBJ whole genome shotgun (WGS) entry which is preliminary data.</text>
</comment>
<keyword evidence="3" id="KW-1185">Reference proteome</keyword>
<sequence length="115" mass="13635">MDDKIKRYYQLKNKHKEMEQEIADLRSEIVAYCHEQQATELEAGSYRVKLVLQERKEYDESKLYEALPDPQLWRLLAKPDTAKIQSLIKLNVLSEEKLQDTYAVKNITLLHVDKK</sequence>
<dbReference type="RefSeq" id="WP_183604586.1">
    <property type="nucleotide sequence ID" value="NZ_JACHXK010000035.1"/>
</dbReference>
<organism evidence="2 3">
    <name type="scientific">Paenibacillus phyllosphaerae</name>
    <dbReference type="NCBI Taxonomy" id="274593"/>
    <lineage>
        <taxon>Bacteria</taxon>
        <taxon>Bacillati</taxon>
        <taxon>Bacillota</taxon>
        <taxon>Bacilli</taxon>
        <taxon>Bacillales</taxon>
        <taxon>Paenibacillaceae</taxon>
        <taxon>Paenibacillus</taxon>
    </lineage>
</organism>
<name>A0A7W5FRQ7_9BACL</name>
<dbReference type="Proteomes" id="UP000570361">
    <property type="component" value="Unassembled WGS sequence"/>
</dbReference>
<gene>
    <name evidence="2" type="ORF">FHS18_006673</name>
</gene>
<evidence type="ECO:0000256" key="1">
    <source>
        <dbReference type="SAM" id="Coils"/>
    </source>
</evidence>
<evidence type="ECO:0000313" key="2">
    <source>
        <dbReference type="EMBL" id="MBB3114552.1"/>
    </source>
</evidence>
<reference evidence="2 3" key="1">
    <citation type="submission" date="2020-08" db="EMBL/GenBank/DDBJ databases">
        <title>Genomic Encyclopedia of Type Strains, Phase III (KMG-III): the genomes of soil and plant-associated and newly described type strains.</title>
        <authorList>
            <person name="Whitman W."/>
        </authorList>
    </citation>
    <scope>NUCLEOTIDE SEQUENCE [LARGE SCALE GENOMIC DNA]</scope>
    <source>
        <strain evidence="2 3">CECT 5862</strain>
    </source>
</reference>
<dbReference type="AlphaFoldDB" id="A0A7W5FRQ7"/>
<keyword evidence="2" id="KW-0132">Cell division</keyword>
<protein>
    <submittedName>
        <fullName evidence="2">Cell division septum initiation protein DivIVA</fullName>
    </submittedName>
</protein>
<keyword evidence="1" id="KW-0175">Coiled coil</keyword>
<dbReference type="GO" id="GO:0051301">
    <property type="term" value="P:cell division"/>
    <property type="evidence" value="ECO:0007669"/>
    <property type="project" value="UniProtKB-KW"/>
</dbReference>
<feature type="coiled-coil region" evidence="1">
    <location>
        <begin position="1"/>
        <end position="35"/>
    </location>
</feature>
<dbReference type="EMBL" id="JACHXK010000035">
    <property type="protein sequence ID" value="MBB3114552.1"/>
    <property type="molecule type" value="Genomic_DNA"/>
</dbReference>
<proteinExistence type="predicted"/>